<dbReference type="AlphaFoldDB" id="A0A0A8Z9K0"/>
<accession>A0A0A8Z9K0</accession>
<dbReference type="EMBL" id="GBRH01263527">
    <property type="protein sequence ID" value="JAD34368.1"/>
    <property type="molecule type" value="Transcribed_RNA"/>
</dbReference>
<protein>
    <submittedName>
        <fullName evidence="1">Uncharacterized protein</fullName>
    </submittedName>
</protein>
<reference evidence="1" key="1">
    <citation type="submission" date="2014-09" db="EMBL/GenBank/DDBJ databases">
        <authorList>
            <person name="Magalhaes I.L.F."/>
            <person name="Oliveira U."/>
            <person name="Santos F.R."/>
            <person name="Vidigal T.H.D.A."/>
            <person name="Brescovit A.D."/>
            <person name="Santos A.J."/>
        </authorList>
    </citation>
    <scope>NUCLEOTIDE SEQUENCE</scope>
    <source>
        <tissue evidence="1">Shoot tissue taken approximately 20 cm above the soil surface</tissue>
    </source>
</reference>
<proteinExistence type="predicted"/>
<name>A0A0A8Z9K0_ARUDO</name>
<reference evidence="1" key="2">
    <citation type="journal article" date="2015" name="Data Brief">
        <title>Shoot transcriptome of the giant reed, Arundo donax.</title>
        <authorList>
            <person name="Barrero R.A."/>
            <person name="Guerrero F.D."/>
            <person name="Moolhuijzen P."/>
            <person name="Goolsby J.A."/>
            <person name="Tidwell J."/>
            <person name="Bellgard S.E."/>
            <person name="Bellgard M.I."/>
        </authorList>
    </citation>
    <scope>NUCLEOTIDE SEQUENCE</scope>
    <source>
        <tissue evidence="1">Shoot tissue taken approximately 20 cm above the soil surface</tissue>
    </source>
</reference>
<organism evidence="1">
    <name type="scientific">Arundo donax</name>
    <name type="common">Giant reed</name>
    <name type="synonym">Donax arundinaceus</name>
    <dbReference type="NCBI Taxonomy" id="35708"/>
    <lineage>
        <taxon>Eukaryota</taxon>
        <taxon>Viridiplantae</taxon>
        <taxon>Streptophyta</taxon>
        <taxon>Embryophyta</taxon>
        <taxon>Tracheophyta</taxon>
        <taxon>Spermatophyta</taxon>
        <taxon>Magnoliopsida</taxon>
        <taxon>Liliopsida</taxon>
        <taxon>Poales</taxon>
        <taxon>Poaceae</taxon>
        <taxon>PACMAD clade</taxon>
        <taxon>Arundinoideae</taxon>
        <taxon>Arundineae</taxon>
        <taxon>Arundo</taxon>
    </lineage>
</organism>
<sequence>MVYDNESGTNSEPKKI</sequence>
<evidence type="ECO:0000313" key="1">
    <source>
        <dbReference type="EMBL" id="JAD34368.1"/>
    </source>
</evidence>